<feature type="domain" description="HTH arsR-type" evidence="4">
    <location>
        <begin position="14"/>
        <end position="107"/>
    </location>
</feature>
<dbReference type="PROSITE" id="PS50987">
    <property type="entry name" value="HTH_ARSR_2"/>
    <property type="match status" value="1"/>
</dbReference>
<evidence type="ECO:0000256" key="3">
    <source>
        <dbReference type="ARBA" id="ARBA00023163"/>
    </source>
</evidence>
<dbReference type="InterPro" id="IPR036388">
    <property type="entry name" value="WH-like_DNA-bd_sf"/>
</dbReference>
<proteinExistence type="predicted"/>
<dbReference type="Gene3D" id="1.10.10.10">
    <property type="entry name" value="Winged helix-like DNA-binding domain superfamily/Winged helix DNA-binding domain"/>
    <property type="match status" value="1"/>
</dbReference>
<gene>
    <name evidence="5" type="ORF">HNP48_001682</name>
</gene>
<evidence type="ECO:0000256" key="2">
    <source>
        <dbReference type="ARBA" id="ARBA00023125"/>
    </source>
</evidence>
<dbReference type="InterPro" id="IPR001845">
    <property type="entry name" value="HTH_ArsR_DNA-bd_dom"/>
</dbReference>
<organism evidence="5 6">
    <name type="scientific">Acidovorax soli</name>
    <dbReference type="NCBI Taxonomy" id="592050"/>
    <lineage>
        <taxon>Bacteria</taxon>
        <taxon>Pseudomonadati</taxon>
        <taxon>Pseudomonadota</taxon>
        <taxon>Betaproteobacteria</taxon>
        <taxon>Burkholderiales</taxon>
        <taxon>Comamonadaceae</taxon>
        <taxon>Acidovorax</taxon>
    </lineage>
</organism>
<dbReference type="GO" id="GO:0003700">
    <property type="term" value="F:DNA-binding transcription factor activity"/>
    <property type="evidence" value="ECO:0007669"/>
    <property type="project" value="InterPro"/>
</dbReference>
<reference evidence="5 6" key="1">
    <citation type="submission" date="2020-08" db="EMBL/GenBank/DDBJ databases">
        <title>Functional genomics of gut bacteria from endangered species of beetles.</title>
        <authorList>
            <person name="Carlos-Shanley C."/>
        </authorList>
    </citation>
    <scope>NUCLEOTIDE SEQUENCE [LARGE SCALE GENOMIC DNA]</scope>
    <source>
        <strain evidence="5 6">S00198</strain>
    </source>
</reference>
<dbReference type="PANTHER" id="PTHR43132">
    <property type="entry name" value="ARSENICAL RESISTANCE OPERON REPRESSOR ARSR-RELATED"/>
    <property type="match status" value="1"/>
</dbReference>
<accession>A0A7X0U8I9</accession>
<keyword evidence="1" id="KW-0805">Transcription regulation</keyword>
<dbReference type="RefSeq" id="WP_184856414.1">
    <property type="nucleotide sequence ID" value="NZ_JACHLK010000002.1"/>
</dbReference>
<dbReference type="CDD" id="cd00090">
    <property type="entry name" value="HTH_ARSR"/>
    <property type="match status" value="1"/>
</dbReference>
<dbReference type="PANTHER" id="PTHR43132:SF2">
    <property type="entry name" value="ARSENICAL RESISTANCE OPERON REPRESSOR ARSR-RELATED"/>
    <property type="match status" value="1"/>
</dbReference>
<dbReference type="Proteomes" id="UP000575083">
    <property type="component" value="Unassembled WGS sequence"/>
</dbReference>
<dbReference type="GO" id="GO:0003677">
    <property type="term" value="F:DNA binding"/>
    <property type="evidence" value="ECO:0007669"/>
    <property type="project" value="UniProtKB-KW"/>
</dbReference>
<dbReference type="EMBL" id="JACHLK010000002">
    <property type="protein sequence ID" value="MBB6559018.1"/>
    <property type="molecule type" value="Genomic_DNA"/>
</dbReference>
<sequence>MPKQPAPPIDMTRLRRSAEGASRLMKALANPDRLLLLCQLSQGEQRVGELEALLGIAQPTLSQQLGVLRDEALVTTRREGKHIYYQIASAQALAMLQTLYEQFCAPKEAR</sequence>
<name>A0A7X0U8I9_9BURK</name>
<dbReference type="AlphaFoldDB" id="A0A7X0U8I9"/>
<comment type="caution">
    <text evidence="5">The sequence shown here is derived from an EMBL/GenBank/DDBJ whole genome shotgun (WGS) entry which is preliminary data.</text>
</comment>
<protein>
    <submittedName>
        <fullName evidence="5">ArsR family transcriptional regulator</fullName>
    </submittedName>
</protein>
<evidence type="ECO:0000256" key="1">
    <source>
        <dbReference type="ARBA" id="ARBA00023015"/>
    </source>
</evidence>
<dbReference type="SUPFAM" id="SSF46785">
    <property type="entry name" value="Winged helix' DNA-binding domain"/>
    <property type="match status" value="1"/>
</dbReference>
<dbReference type="NCBIfam" id="NF033788">
    <property type="entry name" value="HTH_metalloreg"/>
    <property type="match status" value="1"/>
</dbReference>
<evidence type="ECO:0000313" key="5">
    <source>
        <dbReference type="EMBL" id="MBB6559018.1"/>
    </source>
</evidence>
<dbReference type="Pfam" id="PF01022">
    <property type="entry name" value="HTH_5"/>
    <property type="match status" value="1"/>
</dbReference>
<dbReference type="InterPro" id="IPR036390">
    <property type="entry name" value="WH_DNA-bd_sf"/>
</dbReference>
<evidence type="ECO:0000259" key="4">
    <source>
        <dbReference type="PROSITE" id="PS50987"/>
    </source>
</evidence>
<dbReference type="InterPro" id="IPR011991">
    <property type="entry name" value="ArsR-like_HTH"/>
</dbReference>
<dbReference type="PRINTS" id="PR00778">
    <property type="entry name" value="HTHARSR"/>
</dbReference>
<keyword evidence="6" id="KW-1185">Reference proteome</keyword>
<evidence type="ECO:0000313" key="6">
    <source>
        <dbReference type="Proteomes" id="UP000575083"/>
    </source>
</evidence>
<dbReference type="InterPro" id="IPR051011">
    <property type="entry name" value="Metal_resp_trans_reg"/>
</dbReference>
<keyword evidence="2" id="KW-0238">DNA-binding</keyword>
<dbReference type="SMART" id="SM00418">
    <property type="entry name" value="HTH_ARSR"/>
    <property type="match status" value="1"/>
</dbReference>
<keyword evidence="3" id="KW-0804">Transcription</keyword>